<protein>
    <submittedName>
        <fullName evidence="5">Uncharacterized protein</fullName>
    </submittedName>
</protein>
<comment type="caution">
    <text evidence="5">The sequence shown here is derived from an EMBL/GenBank/DDBJ whole genome shotgun (WGS) entry which is preliminary data.</text>
</comment>
<evidence type="ECO:0000256" key="1">
    <source>
        <dbReference type="ARBA" id="ARBA00006194"/>
    </source>
</evidence>
<dbReference type="AlphaFoldDB" id="A0AAP0HUJ0"/>
<keyword evidence="2" id="KW-0689">Ribosomal protein</keyword>
<dbReference type="Pfam" id="PF00411">
    <property type="entry name" value="Ribosomal_S11"/>
    <property type="match status" value="1"/>
</dbReference>
<proteinExistence type="inferred from homology"/>
<sequence>MPLTPESRFLYLRPPLAFSASCTAPSPPLTLPTLPLTPESRLSRSLLSGTGGKKTKTPGPGAQSALRALARSGIRIGRIEDVTLIPTDSHGSRSLLSGTGLWLLLSSPNSHDVRKKEFDNINAEMLKLKIYLNPTTSGQASNDVEVEDVGDEDGEVESLDNMSQLVTSHGMQFQEILRLLRAHATPSVLRL</sequence>
<evidence type="ECO:0000256" key="4">
    <source>
        <dbReference type="SAM" id="MobiDB-lite"/>
    </source>
</evidence>
<dbReference type="EMBL" id="JBBNAF010000011">
    <property type="protein sequence ID" value="KAK9098007.1"/>
    <property type="molecule type" value="Genomic_DNA"/>
</dbReference>
<dbReference type="GO" id="GO:1990904">
    <property type="term" value="C:ribonucleoprotein complex"/>
    <property type="evidence" value="ECO:0007669"/>
    <property type="project" value="UniProtKB-KW"/>
</dbReference>
<dbReference type="Proteomes" id="UP001420932">
    <property type="component" value="Unassembled WGS sequence"/>
</dbReference>
<dbReference type="InterPro" id="IPR036967">
    <property type="entry name" value="Ribosomal_uS11_sf"/>
</dbReference>
<keyword evidence="6" id="KW-1185">Reference proteome</keyword>
<dbReference type="PANTHER" id="PTHR11759">
    <property type="entry name" value="40S RIBOSOMAL PROTEIN S14/30S RIBOSOMAL PROTEIN S11"/>
    <property type="match status" value="1"/>
</dbReference>
<comment type="similarity">
    <text evidence="1">Belongs to the universal ribosomal protein uS11 family.</text>
</comment>
<evidence type="ECO:0000313" key="5">
    <source>
        <dbReference type="EMBL" id="KAK9098007.1"/>
    </source>
</evidence>
<evidence type="ECO:0000256" key="2">
    <source>
        <dbReference type="ARBA" id="ARBA00022980"/>
    </source>
</evidence>
<keyword evidence="3" id="KW-0687">Ribonucleoprotein</keyword>
<gene>
    <name evidence="5" type="ORF">Syun_025052</name>
</gene>
<dbReference type="GO" id="GO:0006412">
    <property type="term" value="P:translation"/>
    <property type="evidence" value="ECO:0007669"/>
    <property type="project" value="InterPro"/>
</dbReference>
<feature type="region of interest" description="Disordered" evidence="4">
    <location>
        <begin position="43"/>
        <end position="62"/>
    </location>
</feature>
<reference evidence="5 6" key="1">
    <citation type="submission" date="2024-01" db="EMBL/GenBank/DDBJ databases">
        <title>Genome assemblies of Stephania.</title>
        <authorList>
            <person name="Yang L."/>
        </authorList>
    </citation>
    <scope>NUCLEOTIDE SEQUENCE [LARGE SCALE GENOMIC DNA]</scope>
    <source>
        <strain evidence="5">YNDBR</strain>
        <tissue evidence="5">Leaf</tissue>
    </source>
</reference>
<dbReference type="GO" id="GO:0003735">
    <property type="term" value="F:structural constituent of ribosome"/>
    <property type="evidence" value="ECO:0007669"/>
    <property type="project" value="InterPro"/>
</dbReference>
<evidence type="ECO:0000313" key="6">
    <source>
        <dbReference type="Proteomes" id="UP001420932"/>
    </source>
</evidence>
<evidence type="ECO:0000256" key="3">
    <source>
        <dbReference type="ARBA" id="ARBA00023274"/>
    </source>
</evidence>
<dbReference type="InterPro" id="IPR001971">
    <property type="entry name" value="Ribosomal_uS11"/>
</dbReference>
<dbReference type="GO" id="GO:0005840">
    <property type="term" value="C:ribosome"/>
    <property type="evidence" value="ECO:0007669"/>
    <property type="project" value="UniProtKB-KW"/>
</dbReference>
<organism evidence="5 6">
    <name type="scientific">Stephania yunnanensis</name>
    <dbReference type="NCBI Taxonomy" id="152371"/>
    <lineage>
        <taxon>Eukaryota</taxon>
        <taxon>Viridiplantae</taxon>
        <taxon>Streptophyta</taxon>
        <taxon>Embryophyta</taxon>
        <taxon>Tracheophyta</taxon>
        <taxon>Spermatophyta</taxon>
        <taxon>Magnoliopsida</taxon>
        <taxon>Ranunculales</taxon>
        <taxon>Menispermaceae</taxon>
        <taxon>Menispermoideae</taxon>
        <taxon>Cissampelideae</taxon>
        <taxon>Stephania</taxon>
    </lineage>
</organism>
<dbReference type="Gene3D" id="3.30.420.80">
    <property type="entry name" value="Ribosomal protein S11"/>
    <property type="match status" value="1"/>
</dbReference>
<name>A0AAP0HUJ0_9MAGN</name>
<accession>A0AAP0HUJ0</accession>
<dbReference type="SUPFAM" id="SSF53137">
    <property type="entry name" value="Translational machinery components"/>
    <property type="match status" value="1"/>
</dbReference>